<feature type="region of interest" description="Disordered" evidence="5">
    <location>
        <begin position="407"/>
        <end position="451"/>
    </location>
</feature>
<dbReference type="Pfam" id="PF00924">
    <property type="entry name" value="MS_channel_2nd"/>
    <property type="match status" value="1"/>
</dbReference>
<feature type="transmembrane region" description="Helical" evidence="6">
    <location>
        <begin position="173"/>
        <end position="194"/>
    </location>
</feature>
<name>A0A3S4TBU6_9ACTO</name>
<protein>
    <submittedName>
        <fullName evidence="8">Mechanosensitive ion channel</fullName>
    </submittedName>
</protein>
<feature type="transmembrane region" description="Helical" evidence="6">
    <location>
        <begin position="52"/>
        <end position="74"/>
    </location>
</feature>
<proteinExistence type="predicted"/>
<evidence type="ECO:0000256" key="4">
    <source>
        <dbReference type="ARBA" id="ARBA00023136"/>
    </source>
</evidence>
<feature type="compositionally biased region" description="Basic residues" evidence="5">
    <location>
        <begin position="436"/>
        <end position="451"/>
    </location>
</feature>
<evidence type="ECO:0000256" key="5">
    <source>
        <dbReference type="SAM" id="MobiDB-lite"/>
    </source>
</evidence>
<comment type="subcellular location">
    <subcellularLocation>
        <location evidence="1">Membrane</location>
    </subcellularLocation>
</comment>
<dbReference type="RefSeq" id="WP_051281470.1">
    <property type="nucleotide sequence ID" value="NZ_LR134363.1"/>
</dbReference>
<keyword evidence="3 6" id="KW-1133">Transmembrane helix</keyword>
<evidence type="ECO:0000259" key="7">
    <source>
        <dbReference type="Pfam" id="PF00924"/>
    </source>
</evidence>
<dbReference type="InterPro" id="IPR010920">
    <property type="entry name" value="LSM_dom_sf"/>
</dbReference>
<dbReference type="PANTHER" id="PTHR30566:SF25">
    <property type="entry name" value="INNER MEMBRANE PROTEIN"/>
    <property type="match status" value="1"/>
</dbReference>
<feature type="region of interest" description="Disordered" evidence="5">
    <location>
        <begin position="7"/>
        <end position="31"/>
    </location>
</feature>
<sequence length="451" mass="47933">MPLRALLSAATATPTPDEPTSEPEGTPTQLPTLDVNQTVEAVQETGVSLLDIAWRAGLGAAVGLAVVFVVLLVLRMLGSRRQLYSELARFGSSPGYLGGALTGAYMGAQLAVVGQSNSATRLITLHALLIGVILAATWLLAGTTRAVEATVVANVRAAGNHGRTSRVTTQAQILRRVAEVIVIVCGLVGAVMTFPSARVAMGSLLASAGLVSVIAGLAARSTLGNIFAGVQLATTDAIRVGDLVVVDTEQGTIEEITLTYVVMRTWDDRRLVLPSTHFTENPFANWSRGGTQGIGGITMELDWRAPVAALRVELARIVAASSAWDGREASLEVADAVGGILTIKIAVSGKNSSDIGALKSHVREELVTWLQREAPYALPRTRVEVDQVEITQDPTPEHVARLAEELIARQKEEARREPESPSEEAEASPPAEAQPKRRSWLSRPRLGRGHR</sequence>
<dbReference type="InterPro" id="IPR023408">
    <property type="entry name" value="MscS_beta-dom_sf"/>
</dbReference>
<dbReference type="AlphaFoldDB" id="A0A3S4TBU6"/>
<evidence type="ECO:0000256" key="2">
    <source>
        <dbReference type="ARBA" id="ARBA00022692"/>
    </source>
</evidence>
<dbReference type="PANTHER" id="PTHR30566">
    <property type="entry name" value="YNAI-RELATED MECHANOSENSITIVE ION CHANNEL"/>
    <property type="match status" value="1"/>
</dbReference>
<feature type="transmembrane region" description="Helical" evidence="6">
    <location>
        <begin position="119"/>
        <end position="141"/>
    </location>
</feature>
<dbReference type="SUPFAM" id="SSF50182">
    <property type="entry name" value="Sm-like ribonucleoproteins"/>
    <property type="match status" value="1"/>
</dbReference>
<evidence type="ECO:0000256" key="1">
    <source>
        <dbReference type="ARBA" id="ARBA00004370"/>
    </source>
</evidence>
<dbReference type="InterPro" id="IPR006685">
    <property type="entry name" value="MscS_channel_2nd"/>
</dbReference>
<reference evidence="8 9" key="1">
    <citation type="submission" date="2018-12" db="EMBL/GenBank/DDBJ databases">
        <authorList>
            <consortium name="Pathogen Informatics"/>
        </authorList>
    </citation>
    <scope>NUCLEOTIDE SEQUENCE [LARGE SCALE GENOMIC DNA]</scope>
    <source>
        <strain evidence="8 9">NCTC11923</strain>
    </source>
</reference>
<organism evidence="8 9">
    <name type="scientific">Actinomyces slackii</name>
    <dbReference type="NCBI Taxonomy" id="52774"/>
    <lineage>
        <taxon>Bacteria</taxon>
        <taxon>Bacillati</taxon>
        <taxon>Actinomycetota</taxon>
        <taxon>Actinomycetes</taxon>
        <taxon>Actinomycetales</taxon>
        <taxon>Actinomycetaceae</taxon>
        <taxon>Actinomyces</taxon>
    </lineage>
</organism>
<feature type="transmembrane region" description="Helical" evidence="6">
    <location>
        <begin position="95"/>
        <end position="113"/>
    </location>
</feature>
<keyword evidence="4 6" id="KW-0472">Membrane</keyword>
<dbReference type="Gene3D" id="2.30.30.60">
    <property type="match status" value="1"/>
</dbReference>
<dbReference type="Proteomes" id="UP000276899">
    <property type="component" value="Chromosome"/>
</dbReference>
<dbReference type="STRING" id="1278298.GCA_000428685_01848"/>
<accession>A0A3S4TBU6</accession>
<feature type="compositionally biased region" description="Basic and acidic residues" evidence="5">
    <location>
        <begin position="407"/>
        <end position="419"/>
    </location>
</feature>
<dbReference type="Gene3D" id="1.10.287.1260">
    <property type="match status" value="1"/>
</dbReference>
<dbReference type="KEGG" id="asla:NCTC11923_00922"/>
<gene>
    <name evidence="8" type="ORF">NCTC11923_00922</name>
</gene>
<dbReference type="GO" id="GO:0055085">
    <property type="term" value="P:transmembrane transport"/>
    <property type="evidence" value="ECO:0007669"/>
    <property type="project" value="InterPro"/>
</dbReference>
<dbReference type="EMBL" id="LR134363">
    <property type="protein sequence ID" value="VEG74289.1"/>
    <property type="molecule type" value="Genomic_DNA"/>
</dbReference>
<keyword evidence="9" id="KW-1185">Reference proteome</keyword>
<feature type="domain" description="Mechanosensitive ion channel MscS" evidence="7">
    <location>
        <begin position="222"/>
        <end position="288"/>
    </location>
</feature>
<dbReference type="GO" id="GO:0016020">
    <property type="term" value="C:membrane"/>
    <property type="evidence" value="ECO:0007669"/>
    <property type="project" value="UniProtKB-SubCell"/>
</dbReference>
<evidence type="ECO:0000256" key="6">
    <source>
        <dbReference type="SAM" id="Phobius"/>
    </source>
</evidence>
<keyword evidence="2 6" id="KW-0812">Transmembrane</keyword>
<evidence type="ECO:0000313" key="8">
    <source>
        <dbReference type="EMBL" id="VEG74289.1"/>
    </source>
</evidence>
<evidence type="ECO:0000256" key="3">
    <source>
        <dbReference type="ARBA" id="ARBA00022989"/>
    </source>
</evidence>
<evidence type="ECO:0000313" key="9">
    <source>
        <dbReference type="Proteomes" id="UP000276899"/>
    </source>
</evidence>